<evidence type="ECO:0000313" key="3">
    <source>
        <dbReference type="Proteomes" id="UP000503004"/>
    </source>
</evidence>
<keyword evidence="1" id="KW-1133">Transmembrane helix</keyword>
<name>A0A858QAC1_9GAMM</name>
<sequence length="94" mass="10153">MIGGIVAILIAIWFYRSAEGRGLPAVQWAFAGLLAYYVPHFIWSLVVAKPLMAEFHARSAVMMAGVIGHSSVVVGALVAVAVRHYFLLRAPTNS</sequence>
<keyword evidence="1" id="KW-0472">Membrane</keyword>
<protein>
    <submittedName>
        <fullName evidence="2">Uncharacterized protein</fullName>
    </submittedName>
</protein>
<dbReference type="EMBL" id="CP046565">
    <property type="protein sequence ID" value="QJD30773.1"/>
    <property type="molecule type" value="Genomic_DNA"/>
</dbReference>
<dbReference type="Proteomes" id="UP000503004">
    <property type="component" value="Chromosome"/>
</dbReference>
<dbReference type="RefSeq" id="WP_169604048.1">
    <property type="nucleotide sequence ID" value="NZ_CP046565.1"/>
</dbReference>
<reference evidence="3" key="1">
    <citation type="submission" date="2019-12" db="EMBL/GenBank/DDBJ databases">
        <authorList>
            <person name="Awala S.I."/>
            <person name="Rhee S.K."/>
        </authorList>
    </citation>
    <scope>NUCLEOTIDE SEQUENCE [LARGE SCALE GENOMIC DNA]</scope>
    <source>
        <strain evidence="3">IM1</strain>
    </source>
</reference>
<proteinExistence type="predicted"/>
<dbReference type="AlphaFoldDB" id="A0A858QAC1"/>
<keyword evidence="1" id="KW-0812">Transmembrane</keyword>
<feature type="transmembrane region" description="Helical" evidence="1">
    <location>
        <begin position="28"/>
        <end position="48"/>
    </location>
</feature>
<evidence type="ECO:0000256" key="1">
    <source>
        <dbReference type="SAM" id="Phobius"/>
    </source>
</evidence>
<dbReference type="KEGG" id="metu:GNH96_12880"/>
<keyword evidence="3" id="KW-1185">Reference proteome</keyword>
<feature type="transmembrane region" description="Helical" evidence="1">
    <location>
        <begin position="60"/>
        <end position="86"/>
    </location>
</feature>
<evidence type="ECO:0000313" key="2">
    <source>
        <dbReference type="EMBL" id="QJD30773.1"/>
    </source>
</evidence>
<organism evidence="2 3">
    <name type="scientific">Methylococcus geothermalis</name>
    <dbReference type="NCBI Taxonomy" id="2681310"/>
    <lineage>
        <taxon>Bacteria</taxon>
        <taxon>Pseudomonadati</taxon>
        <taxon>Pseudomonadota</taxon>
        <taxon>Gammaproteobacteria</taxon>
        <taxon>Methylococcales</taxon>
        <taxon>Methylococcaceae</taxon>
        <taxon>Methylococcus</taxon>
    </lineage>
</organism>
<gene>
    <name evidence="2" type="ORF">GNH96_12880</name>
</gene>
<accession>A0A858QAC1</accession>